<dbReference type="Pfam" id="PF10708">
    <property type="entry name" value="DUF2510"/>
    <property type="match status" value="1"/>
</dbReference>
<keyword evidence="1" id="KW-0472">Membrane</keyword>
<accession>A0ABY5FW83</accession>
<gene>
    <name evidence="3" type="ORF">NNL39_00120</name>
</gene>
<dbReference type="EMBL" id="CP101497">
    <property type="protein sequence ID" value="UTT62565.1"/>
    <property type="molecule type" value="Genomic_DNA"/>
</dbReference>
<evidence type="ECO:0000313" key="3">
    <source>
        <dbReference type="EMBL" id="UTT62565.1"/>
    </source>
</evidence>
<feature type="transmembrane region" description="Helical" evidence="1">
    <location>
        <begin position="136"/>
        <end position="157"/>
    </location>
</feature>
<dbReference type="InterPro" id="IPR018929">
    <property type="entry name" value="DUF2510"/>
</dbReference>
<reference evidence="3" key="1">
    <citation type="submission" date="2022-07" db="EMBL/GenBank/DDBJ databases">
        <title>Taxonomic analysis of Microcella humidisoli nov. sp., isolated from riverside soil.</title>
        <authorList>
            <person name="Molina K.M."/>
            <person name="Kim S.B."/>
        </authorList>
    </citation>
    <scope>NUCLEOTIDE SEQUENCE</scope>
    <source>
        <strain evidence="3">MMS21-STM10</strain>
    </source>
</reference>
<feature type="transmembrane region" description="Helical" evidence="1">
    <location>
        <begin position="164"/>
        <end position="181"/>
    </location>
</feature>
<organism evidence="3 4">
    <name type="scientific">Microcella humidisoli</name>
    <dbReference type="NCBI Taxonomy" id="2963406"/>
    <lineage>
        <taxon>Bacteria</taxon>
        <taxon>Bacillati</taxon>
        <taxon>Actinomycetota</taxon>
        <taxon>Actinomycetes</taxon>
        <taxon>Micrococcales</taxon>
        <taxon>Microbacteriaceae</taxon>
        <taxon>Microcella</taxon>
    </lineage>
</organism>
<dbReference type="Proteomes" id="UP001060039">
    <property type="component" value="Chromosome"/>
</dbReference>
<dbReference type="RefSeq" id="WP_255159698.1">
    <property type="nucleotide sequence ID" value="NZ_CP101497.1"/>
</dbReference>
<feature type="transmembrane region" description="Helical" evidence="1">
    <location>
        <begin position="231"/>
        <end position="251"/>
    </location>
</feature>
<evidence type="ECO:0000259" key="2">
    <source>
        <dbReference type="Pfam" id="PF10708"/>
    </source>
</evidence>
<feature type="transmembrane region" description="Helical" evidence="1">
    <location>
        <begin position="201"/>
        <end position="219"/>
    </location>
</feature>
<keyword evidence="1" id="KW-1133">Transmembrane helix</keyword>
<evidence type="ECO:0000256" key="1">
    <source>
        <dbReference type="SAM" id="Phobius"/>
    </source>
</evidence>
<evidence type="ECO:0000313" key="4">
    <source>
        <dbReference type="Proteomes" id="UP001060039"/>
    </source>
</evidence>
<name>A0ABY5FW83_9MICO</name>
<keyword evidence="1" id="KW-0812">Transmembrane</keyword>
<feature type="domain" description="DUF2510" evidence="2">
    <location>
        <begin position="9"/>
        <end position="41"/>
    </location>
</feature>
<protein>
    <submittedName>
        <fullName evidence="3">DUF2510 domain-containing protein</fullName>
    </submittedName>
</protein>
<sequence length="259" mass="27943">MSDSHAPVAGWYDDPEMALRLRWWDGLRWTTHTRPKPVVAHAPTEQAIADAAGATMTAATGSTVIAEPAAAEPYGYSAPYSWSPGSAAATSPLSPVVGSPSSVPIAPTGGAKHPNELWNTARSSMDYAPERTTTPAAWALAVTPLVTVLAQAAGAVLSGFESTPLIWIIGATIIPVLWIIMWVRRDRITLHEWGHLRRAHWAWAFLGALGYLTARTIVVRRQSAGRGWWPLLTNLLITAVLVNVGLFTPVYDLVRDAIL</sequence>
<keyword evidence="4" id="KW-1185">Reference proteome</keyword>
<proteinExistence type="predicted"/>